<feature type="compositionally biased region" description="Basic and acidic residues" evidence="1">
    <location>
        <begin position="41"/>
        <end position="66"/>
    </location>
</feature>
<evidence type="ECO:0000313" key="6">
    <source>
        <dbReference type="Proteomes" id="UP000526233"/>
    </source>
</evidence>
<evidence type="ECO:0000313" key="5">
    <source>
        <dbReference type="Proteomes" id="UP000216188"/>
    </source>
</evidence>
<dbReference type="RefSeq" id="WP_007877844.1">
    <property type="nucleotide sequence ID" value="NZ_CAXURC020000002.1"/>
</dbReference>
<evidence type="ECO:0000313" key="3">
    <source>
        <dbReference type="EMBL" id="NNV20294.1"/>
    </source>
</evidence>
<reference evidence="3 6" key="2">
    <citation type="submission" date="2018-11" db="EMBL/GenBank/DDBJ databases">
        <title>Genome sequencing and analysis.</title>
        <authorList>
            <person name="Huang Y.-T."/>
        </authorList>
    </citation>
    <scope>NUCLEOTIDE SEQUENCE [LARGE SCALE GENOMIC DNA]</scope>
    <source>
        <strain evidence="3 6">SHIN</strain>
    </source>
</reference>
<keyword evidence="2" id="KW-0732">Signal</keyword>
<dbReference type="AlphaFoldDB" id="A0A256G8X8"/>
<protein>
    <submittedName>
        <fullName evidence="3">PepSY domain-containing protein</fullName>
    </submittedName>
    <submittedName>
        <fullName evidence="4">Peptidase propeptide and YPEB domain protein</fullName>
    </submittedName>
</protein>
<evidence type="ECO:0000256" key="1">
    <source>
        <dbReference type="SAM" id="MobiDB-lite"/>
    </source>
</evidence>
<gene>
    <name evidence="4" type="ORF">CEV34_3856</name>
    <name evidence="3" type="ORF">EHE22_07640</name>
</gene>
<keyword evidence="5" id="KW-1185">Reference proteome</keyword>
<organism evidence="4 5">
    <name type="scientific">Brucella pseudogrignonensis</name>
    <dbReference type="NCBI Taxonomy" id="419475"/>
    <lineage>
        <taxon>Bacteria</taxon>
        <taxon>Pseudomonadati</taxon>
        <taxon>Pseudomonadota</taxon>
        <taxon>Alphaproteobacteria</taxon>
        <taxon>Hyphomicrobiales</taxon>
        <taxon>Brucellaceae</taxon>
        <taxon>Brucella/Ochrobactrum group</taxon>
        <taxon>Brucella</taxon>
    </lineage>
</organism>
<proteinExistence type="predicted"/>
<dbReference type="EMBL" id="NNRM01000041">
    <property type="protein sequence ID" value="OYR23111.1"/>
    <property type="molecule type" value="Genomic_DNA"/>
</dbReference>
<sequence length="108" mass="12312">MYKFAAIAAVAISAFAFTVSANAQSIELGPNGIRVNPDGNRQMERDRRSDRDEISERRATRIARDEGMDEVESVSRRRGVYVIRGIDRRDNDMRVVIDRRSGEVLEVR</sequence>
<dbReference type="Proteomes" id="UP000526233">
    <property type="component" value="Unassembled WGS sequence"/>
</dbReference>
<feature type="chain" id="PRO_5044571158" evidence="2">
    <location>
        <begin position="24"/>
        <end position="108"/>
    </location>
</feature>
<feature type="region of interest" description="Disordered" evidence="1">
    <location>
        <begin position="28"/>
        <end position="68"/>
    </location>
</feature>
<evidence type="ECO:0000256" key="2">
    <source>
        <dbReference type="SAM" id="SignalP"/>
    </source>
</evidence>
<name>A0A256G8X8_9HYPH</name>
<comment type="caution">
    <text evidence="4">The sequence shown here is derived from an EMBL/GenBank/DDBJ whole genome shotgun (WGS) entry which is preliminary data.</text>
</comment>
<evidence type="ECO:0000313" key="4">
    <source>
        <dbReference type="EMBL" id="OYR23111.1"/>
    </source>
</evidence>
<reference evidence="4 5" key="1">
    <citation type="submission" date="2017-07" db="EMBL/GenBank/DDBJ databases">
        <title>Phylogenetic study on the rhizospheric bacterium Ochrobactrum sp. A44.</title>
        <authorList>
            <person name="Krzyzanowska D.M."/>
            <person name="Ossowicki A."/>
            <person name="Rajewska M."/>
            <person name="Maciag T."/>
            <person name="Kaczynski Z."/>
            <person name="Czerwicka M."/>
            <person name="Jafra S."/>
        </authorList>
    </citation>
    <scope>NUCLEOTIDE SEQUENCE [LARGE SCALE GENOMIC DNA]</scope>
    <source>
        <strain evidence="4 5">CCUG 30717</strain>
    </source>
</reference>
<feature type="signal peptide" evidence="2">
    <location>
        <begin position="1"/>
        <end position="23"/>
    </location>
</feature>
<dbReference type="GeneID" id="93111507"/>
<dbReference type="Proteomes" id="UP000216188">
    <property type="component" value="Unassembled WGS sequence"/>
</dbReference>
<dbReference type="EMBL" id="PKQI01000001">
    <property type="protein sequence ID" value="NNV20294.1"/>
    <property type="molecule type" value="Genomic_DNA"/>
</dbReference>
<accession>A0A256G8X8</accession>